<evidence type="ECO:0000313" key="2">
    <source>
        <dbReference type="RefSeq" id="XP_017775917.1"/>
    </source>
</evidence>
<dbReference type="RefSeq" id="XP_017775917.1">
    <property type="nucleotide sequence ID" value="XM_017920428.1"/>
</dbReference>
<reference evidence="2" key="1">
    <citation type="submission" date="2025-08" db="UniProtKB">
        <authorList>
            <consortium name="RefSeq"/>
        </authorList>
    </citation>
    <scope>IDENTIFICATION</scope>
    <source>
        <tissue evidence="2">Whole Larva</tissue>
    </source>
</reference>
<dbReference type="Proteomes" id="UP000695000">
    <property type="component" value="Unplaced"/>
</dbReference>
<dbReference type="GeneID" id="108562175"/>
<sequence length="217" mass="23742">MTTALTIFFILDGQSNPSAAPKNNDALLNNKTAWLGRILKCCSPFNERKFIKMFRKAAIISVIFTLISCTPIGPFDEHFQGAIIGGGEALRQLGEDVVQYRDANQKFVPSFKSNGRERAAIERESKLSQLDSAYSYTQNFVGGLYNARPLVDTIQEHEKYGNNAEGPRRISTAIINGFDGISNVANALIDAPYDKARHLSRTATAALNSIGAKLVGL</sequence>
<name>A0ABM1MMW7_NICVS</name>
<protein>
    <submittedName>
        <fullName evidence="2">Uncharacterized protein LOC108562175 isoform X1</fullName>
    </submittedName>
</protein>
<accession>A0ABM1MMW7</accession>
<gene>
    <name evidence="2" type="primary">LOC108562175</name>
</gene>
<organism evidence="1 2">
    <name type="scientific">Nicrophorus vespilloides</name>
    <name type="common">Boreal carrion beetle</name>
    <dbReference type="NCBI Taxonomy" id="110193"/>
    <lineage>
        <taxon>Eukaryota</taxon>
        <taxon>Metazoa</taxon>
        <taxon>Ecdysozoa</taxon>
        <taxon>Arthropoda</taxon>
        <taxon>Hexapoda</taxon>
        <taxon>Insecta</taxon>
        <taxon>Pterygota</taxon>
        <taxon>Neoptera</taxon>
        <taxon>Endopterygota</taxon>
        <taxon>Coleoptera</taxon>
        <taxon>Polyphaga</taxon>
        <taxon>Staphyliniformia</taxon>
        <taxon>Silphidae</taxon>
        <taxon>Nicrophorinae</taxon>
        <taxon>Nicrophorus</taxon>
    </lineage>
</organism>
<evidence type="ECO:0000313" key="1">
    <source>
        <dbReference type="Proteomes" id="UP000695000"/>
    </source>
</evidence>
<keyword evidence="1" id="KW-1185">Reference proteome</keyword>
<proteinExistence type="predicted"/>